<dbReference type="InterPro" id="IPR036318">
    <property type="entry name" value="FAD-bd_PCMH-like_sf"/>
</dbReference>
<dbReference type="Gene3D" id="3.30.465.10">
    <property type="match status" value="1"/>
</dbReference>
<dbReference type="InterPro" id="IPR000644">
    <property type="entry name" value="CBS_dom"/>
</dbReference>
<feature type="domain" description="CNNM transmembrane" evidence="12">
    <location>
        <begin position="1"/>
        <end position="189"/>
    </location>
</feature>
<dbReference type="PROSITE" id="PS51846">
    <property type="entry name" value="CNNM"/>
    <property type="match status" value="1"/>
</dbReference>
<feature type="transmembrane region" description="Helical" evidence="10">
    <location>
        <begin position="6"/>
        <end position="29"/>
    </location>
</feature>
<evidence type="ECO:0000256" key="3">
    <source>
        <dbReference type="ARBA" id="ARBA00022692"/>
    </source>
</evidence>
<organism evidence="13 14">
    <name type="scientific">Eubacterium album</name>
    <dbReference type="NCBI Taxonomy" id="2978477"/>
    <lineage>
        <taxon>Bacteria</taxon>
        <taxon>Bacillati</taxon>
        <taxon>Bacillota</taxon>
        <taxon>Clostridia</taxon>
        <taxon>Eubacteriales</taxon>
        <taxon>Eubacteriaceae</taxon>
        <taxon>Eubacterium</taxon>
    </lineage>
</organism>
<dbReference type="RefSeq" id="WP_243003014.1">
    <property type="nucleotide sequence ID" value="NZ_JAODBU010000002.1"/>
</dbReference>
<dbReference type="InterPro" id="IPR046342">
    <property type="entry name" value="CBS_dom_sf"/>
</dbReference>
<dbReference type="Pfam" id="PF00571">
    <property type="entry name" value="CBS"/>
    <property type="match status" value="2"/>
</dbReference>
<dbReference type="CDD" id="cd04590">
    <property type="entry name" value="CBS_pair_CorC_HlyC_assoc"/>
    <property type="match status" value="1"/>
</dbReference>
<gene>
    <name evidence="13" type="ORF">N5B56_00335</name>
</gene>
<accession>A0ABT2LYW2</accession>
<dbReference type="InterPro" id="IPR005170">
    <property type="entry name" value="Transptr-assoc_dom"/>
</dbReference>
<keyword evidence="7 9" id="KW-0472">Membrane</keyword>
<dbReference type="InterPro" id="IPR044751">
    <property type="entry name" value="Ion_transp-like_CBS"/>
</dbReference>
<keyword evidence="4" id="KW-0677">Repeat</keyword>
<sequence>MGPSDIAMLCVLLVLILLSAFFSSAETALTTVNKMRIRMLVDDGNKRALILDKVIKHQSKMLSTVLIGNNIVNIGASAISTLFVQNVFGNIYVSIGTFVLTFVVLIFGEIIPKTVAGIHSENVALSYARVISILMFVLTPIIFIIDNFSKLILMILRVDTSSKSSHFTEDELRTIMDVSQEEGIIESEELDMINNVFDFGDARAKDIMVPKVDISMISTTTTYDELLDLVKRDKFTRIPVYKDSTDNIIGVINIKDMIINHVTKDNFKLEELMREPYYTYAQKELNNLLIEMRDNDTSLCIVLDEYGLAEGLITLEDIIEEIVGEIRDEFDEDEKRVIRKINENQYIVEGSINLDDLNDQLGLDIDSEHYESIGGLIIENLERLPDIGDSVTIGNCTLKVEKMDDKRIDSVRITIHPIKKDNPDEQEQ</sequence>
<evidence type="ECO:0000256" key="6">
    <source>
        <dbReference type="ARBA" id="ARBA00023122"/>
    </source>
</evidence>
<keyword evidence="6 8" id="KW-0129">CBS domain</keyword>
<evidence type="ECO:0000256" key="5">
    <source>
        <dbReference type="ARBA" id="ARBA00022989"/>
    </source>
</evidence>
<keyword evidence="3 9" id="KW-0812">Transmembrane</keyword>
<dbReference type="PROSITE" id="PS51371">
    <property type="entry name" value="CBS"/>
    <property type="match status" value="2"/>
</dbReference>
<dbReference type="SUPFAM" id="SSF56176">
    <property type="entry name" value="FAD-binding/transporter-associated domain-like"/>
    <property type="match status" value="1"/>
</dbReference>
<dbReference type="InterPro" id="IPR002550">
    <property type="entry name" value="CNNM"/>
</dbReference>
<feature type="transmembrane region" description="Helical" evidence="10">
    <location>
        <begin position="123"/>
        <end position="145"/>
    </location>
</feature>
<evidence type="ECO:0000313" key="13">
    <source>
        <dbReference type="EMBL" id="MCT7397532.1"/>
    </source>
</evidence>
<comment type="subcellular location">
    <subcellularLocation>
        <location evidence="1">Membrane</location>
        <topology evidence="1">Multi-pass membrane protein</topology>
    </subcellularLocation>
</comment>
<feature type="domain" description="CBS" evidence="11">
    <location>
        <begin position="272"/>
        <end position="329"/>
    </location>
</feature>
<dbReference type="SMART" id="SM01091">
    <property type="entry name" value="CorC_HlyC"/>
    <property type="match status" value="1"/>
</dbReference>
<evidence type="ECO:0000256" key="9">
    <source>
        <dbReference type="PROSITE-ProRule" id="PRU01193"/>
    </source>
</evidence>
<evidence type="ECO:0000259" key="12">
    <source>
        <dbReference type="PROSITE" id="PS51846"/>
    </source>
</evidence>
<comment type="caution">
    <text evidence="13">The sequence shown here is derived from an EMBL/GenBank/DDBJ whole genome shotgun (WGS) entry which is preliminary data.</text>
</comment>
<dbReference type="Gene3D" id="3.10.580.10">
    <property type="entry name" value="CBS-domain"/>
    <property type="match status" value="1"/>
</dbReference>
<evidence type="ECO:0000256" key="10">
    <source>
        <dbReference type="SAM" id="Phobius"/>
    </source>
</evidence>
<keyword evidence="5 9" id="KW-1133">Transmembrane helix</keyword>
<evidence type="ECO:0000313" key="14">
    <source>
        <dbReference type="Proteomes" id="UP001431199"/>
    </source>
</evidence>
<dbReference type="Pfam" id="PF03471">
    <property type="entry name" value="CorC_HlyC"/>
    <property type="match status" value="1"/>
</dbReference>
<feature type="domain" description="CBS" evidence="11">
    <location>
        <begin position="208"/>
        <end position="269"/>
    </location>
</feature>
<reference evidence="13" key="1">
    <citation type="submission" date="2022-09" db="EMBL/GenBank/DDBJ databases">
        <title>Eubacterium sp. LFL-14 isolated from human feces.</title>
        <authorList>
            <person name="Liu F."/>
        </authorList>
    </citation>
    <scope>NUCLEOTIDE SEQUENCE</scope>
    <source>
        <strain evidence="13">LFL-14</strain>
    </source>
</reference>
<name>A0ABT2LYW2_9FIRM</name>
<protein>
    <submittedName>
        <fullName evidence="13">Hemolysin family protein</fullName>
    </submittedName>
</protein>
<comment type="similarity">
    <text evidence="2">Belongs to the UPF0053 family.</text>
</comment>
<evidence type="ECO:0000256" key="1">
    <source>
        <dbReference type="ARBA" id="ARBA00004141"/>
    </source>
</evidence>
<evidence type="ECO:0000256" key="8">
    <source>
        <dbReference type="PROSITE-ProRule" id="PRU00703"/>
    </source>
</evidence>
<proteinExistence type="inferred from homology"/>
<dbReference type="EMBL" id="JAODBU010000002">
    <property type="protein sequence ID" value="MCT7397532.1"/>
    <property type="molecule type" value="Genomic_DNA"/>
</dbReference>
<dbReference type="SUPFAM" id="SSF54631">
    <property type="entry name" value="CBS-domain pair"/>
    <property type="match status" value="1"/>
</dbReference>
<evidence type="ECO:0000256" key="7">
    <source>
        <dbReference type="ARBA" id="ARBA00023136"/>
    </source>
</evidence>
<dbReference type="Pfam" id="PF01595">
    <property type="entry name" value="CNNM"/>
    <property type="match status" value="1"/>
</dbReference>
<feature type="transmembrane region" description="Helical" evidence="10">
    <location>
        <begin position="91"/>
        <end position="111"/>
    </location>
</feature>
<feature type="transmembrane region" description="Helical" evidence="10">
    <location>
        <begin position="61"/>
        <end position="85"/>
    </location>
</feature>
<evidence type="ECO:0000256" key="2">
    <source>
        <dbReference type="ARBA" id="ARBA00006337"/>
    </source>
</evidence>
<evidence type="ECO:0000256" key="4">
    <source>
        <dbReference type="ARBA" id="ARBA00022737"/>
    </source>
</evidence>
<evidence type="ECO:0000259" key="11">
    <source>
        <dbReference type="PROSITE" id="PS51371"/>
    </source>
</evidence>
<keyword evidence="14" id="KW-1185">Reference proteome</keyword>
<dbReference type="PANTHER" id="PTHR22777">
    <property type="entry name" value="HEMOLYSIN-RELATED"/>
    <property type="match status" value="1"/>
</dbReference>
<dbReference type="PANTHER" id="PTHR22777:SF17">
    <property type="entry name" value="UPF0053 PROTEIN SLL0260"/>
    <property type="match status" value="1"/>
</dbReference>
<dbReference type="Proteomes" id="UP001431199">
    <property type="component" value="Unassembled WGS sequence"/>
</dbReference>
<dbReference type="InterPro" id="IPR016169">
    <property type="entry name" value="FAD-bd_PCMH_sub2"/>
</dbReference>